<name>A0A085VQW9_PSESX</name>
<dbReference type="Proteomes" id="UP000028631">
    <property type="component" value="Unassembled WGS sequence"/>
</dbReference>
<dbReference type="NCBIfam" id="TIGR03824">
    <property type="entry name" value="FlgM_jcvi"/>
    <property type="match status" value="1"/>
</dbReference>
<keyword evidence="11" id="KW-0282">Flagellum</keyword>
<sequence length="105" mass="11122">MVIDFNRLNSATPVSGTNRTVGAKEAGKTESSAATDALEKTGSAGESVHLSGEAQQLQKITDKLKDLPTVNSARVAELKQAIADGSYQVDSNRVASKMLNFEAQR</sequence>
<keyword evidence="12" id="KW-1185">Reference proteome</keyword>
<feature type="region of interest" description="Disordered" evidence="9">
    <location>
        <begin position="1"/>
        <end position="54"/>
    </location>
</feature>
<reference evidence="11 12" key="1">
    <citation type="submission" date="2014-07" db="EMBL/GenBank/DDBJ databases">
        <title>Draft Genome Sequences of Environmental Pseudomonas syringae strains.</title>
        <authorList>
            <person name="Baltrus D.A."/>
            <person name="Berge O."/>
            <person name="Morris C."/>
        </authorList>
    </citation>
    <scope>NUCLEOTIDE SEQUENCE [LARGE SCALE GENOMIC DNA]</scope>
    <source>
        <strain evidence="11 12">GAW0119</strain>
    </source>
</reference>
<dbReference type="SUPFAM" id="SSF101498">
    <property type="entry name" value="Anti-sigma factor FlgM"/>
    <property type="match status" value="1"/>
</dbReference>
<gene>
    <name evidence="11" type="ORF">IV01_01850</name>
</gene>
<keyword evidence="11" id="KW-0969">Cilium</keyword>
<dbReference type="EMBL" id="JPQU01000015">
    <property type="protein sequence ID" value="KFE57832.1"/>
    <property type="molecule type" value="Genomic_DNA"/>
</dbReference>
<evidence type="ECO:0000313" key="12">
    <source>
        <dbReference type="Proteomes" id="UP000028631"/>
    </source>
</evidence>
<dbReference type="InterPro" id="IPR031316">
    <property type="entry name" value="FlgM_C"/>
</dbReference>
<proteinExistence type="inferred from homology"/>
<keyword evidence="6" id="KW-0804">Transcription</keyword>
<keyword evidence="5" id="KW-0805">Transcription regulation</keyword>
<evidence type="ECO:0000256" key="6">
    <source>
        <dbReference type="ARBA" id="ARBA00023163"/>
    </source>
</evidence>
<dbReference type="InterPro" id="IPR007412">
    <property type="entry name" value="FlgM"/>
</dbReference>
<evidence type="ECO:0000256" key="9">
    <source>
        <dbReference type="SAM" id="MobiDB-lite"/>
    </source>
</evidence>
<dbReference type="RefSeq" id="WP_032625457.1">
    <property type="nucleotide sequence ID" value="NZ_JPQU01000015.1"/>
</dbReference>
<comment type="caution">
    <text evidence="11">The sequence shown here is derived from an EMBL/GenBank/DDBJ whole genome shotgun (WGS) entry which is preliminary data.</text>
</comment>
<dbReference type="GO" id="GO:0044781">
    <property type="term" value="P:bacterial-type flagellum organization"/>
    <property type="evidence" value="ECO:0007669"/>
    <property type="project" value="UniProtKB-KW"/>
</dbReference>
<dbReference type="AlphaFoldDB" id="A0A085VQW9"/>
<evidence type="ECO:0000256" key="7">
    <source>
        <dbReference type="ARBA" id="ARBA00024739"/>
    </source>
</evidence>
<comment type="similarity">
    <text evidence="1">Belongs to the FlgM family.</text>
</comment>
<evidence type="ECO:0000256" key="5">
    <source>
        <dbReference type="ARBA" id="ARBA00023015"/>
    </source>
</evidence>
<protein>
    <recommendedName>
        <fullName evidence="2">Negative regulator of flagellin synthesis</fullName>
    </recommendedName>
    <alternativeName>
        <fullName evidence="8">Anti-sigma-28 factor</fullName>
    </alternativeName>
</protein>
<keyword evidence="3" id="KW-0678">Repressor</keyword>
<keyword evidence="11" id="KW-0966">Cell projection</keyword>
<comment type="function">
    <text evidence="7">Responsible for the coupling of flagellin expression to flagellar assembly by preventing expression of the flagellin genes when a component of the middle class of proteins is defective. It negatively regulates flagellar genes by inhibiting the activity of FliA by directly binding to FliA.</text>
</comment>
<organism evidence="11 12">
    <name type="scientific">Pseudomonas syringae</name>
    <dbReference type="NCBI Taxonomy" id="317"/>
    <lineage>
        <taxon>Bacteria</taxon>
        <taxon>Pseudomonadati</taxon>
        <taxon>Pseudomonadota</taxon>
        <taxon>Gammaproteobacteria</taxon>
        <taxon>Pseudomonadales</taxon>
        <taxon>Pseudomonadaceae</taxon>
        <taxon>Pseudomonas</taxon>
    </lineage>
</organism>
<feature type="compositionally biased region" description="Polar residues" evidence="9">
    <location>
        <begin position="7"/>
        <end position="20"/>
    </location>
</feature>
<evidence type="ECO:0000259" key="10">
    <source>
        <dbReference type="Pfam" id="PF04316"/>
    </source>
</evidence>
<evidence type="ECO:0000256" key="8">
    <source>
        <dbReference type="ARBA" id="ARBA00030117"/>
    </source>
</evidence>
<evidence type="ECO:0000256" key="2">
    <source>
        <dbReference type="ARBA" id="ARBA00017823"/>
    </source>
</evidence>
<evidence type="ECO:0000313" key="11">
    <source>
        <dbReference type="EMBL" id="KFE57832.1"/>
    </source>
</evidence>
<keyword evidence="4" id="KW-1005">Bacterial flagellum biogenesis</keyword>
<evidence type="ECO:0000256" key="1">
    <source>
        <dbReference type="ARBA" id="ARBA00005322"/>
    </source>
</evidence>
<accession>A0A085VQW9</accession>
<evidence type="ECO:0000256" key="4">
    <source>
        <dbReference type="ARBA" id="ARBA00022795"/>
    </source>
</evidence>
<dbReference type="InterPro" id="IPR035890">
    <property type="entry name" value="Anti-sigma-28_factor_FlgM_sf"/>
</dbReference>
<evidence type="ECO:0000256" key="3">
    <source>
        <dbReference type="ARBA" id="ARBA00022491"/>
    </source>
</evidence>
<dbReference type="Pfam" id="PF04316">
    <property type="entry name" value="FlgM"/>
    <property type="match status" value="1"/>
</dbReference>
<dbReference type="GO" id="GO:0045892">
    <property type="term" value="P:negative regulation of DNA-templated transcription"/>
    <property type="evidence" value="ECO:0007669"/>
    <property type="project" value="InterPro"/>
</dbReference>
<feature type="domain" description="Anti-sigma-28 factor FlgM C-terminal" evidence="10">
    <location>
        <begin position="47"/>
        <end position="100"/>
    </location>
</feature>
<dbReference type="PATRIC" id="fig|317.175.peg.395"/>
<dbReference type="OrthoDB" id="5738369at2"/>